<evidence type="ECO:0000313" key="3">
    <source>
        <dbReference type="Proteomes" id="UP001152749"/>
    </source>
</evidence>
<evidence type="ECO:0000313" key="2">
    <source>
        <dbReference type="EMBL" id="CAI2766948.1"/>
    </source>
</evidence>
<organism evidence="2 3">
    <name type="scientific">Flavobacterium collinsii</name>
    <dbReference type="NCBI Taxonomy" id="1114861"/>
    <lineage>
        <taxon>Bacteria</taxon>
        <taxon>Pseudomonadati</taxon>
        <taxon>Bacteroidota</taxon>
        <taxon>Flavobacteriia</taxon>
        <taxon>Flavobacteriales</taxon>
        <taxon>Flavobacteriaceae</taxon>
        <taxon>Flavobacterium</taxon>
    </lineage>
</organism>
<dbReference type="KEGG" id="fcs:TRV642_2029"/>
<name>A0A9W4X350_9FLAO</name>
<reference evidence="2" key="1">
    <citation type="submission" date="2022-09" db="EMBL/GenBank/DDBJ databases">
        <authorList>
            <person name="Duchaud E."/>
        </authorList>
    </citation>
    <scope>NUCLEOTIDE SEQUENCE</scope>
    <source>
        <strain evidence="2">TRV642</strain>
    </source>
</reference>
<evidence type="ECO:0000259" key="1">
    <source>
        <dbReference type="Pfam" id="PF21837"/>
    </source>
</evidence>
<dbReference type="RefSeq" id="WP_263362888.1">
    <property type="nucleotide sequence ID" value="NZ_OX336425.1"/>
</dbReference>
<dbReference type="InterPro" id="IPR054191">
    <property type="entry name" value="DUF6896"/>
</dbReference>
<sequence>MDNSNKKLITPEEVEVNQVFFEKCALEYRELATQLIFELEGFLKIDISNELPYLAFVKYWQKNGQSGKMNNWKFFFHGFHCSFENVVTNQYIEVPIVFGLEFGDLDPYFFTQYIKSTPGYFPIPLVINDNYKDGITILETMLSIGKFEKINSNWPNRYGTVVKNRPDKVEIITFENPFEKSNDKIKIEKKGKFDLWKLFKLK</sequence>
<protein>
    <recommendedName>
        <fullName evidence="1">DUF6896 domain-containing protein</fullName>
    </recommendedName>
</protein>
<accession>A0A9W4X350</accession>
<dbReference type="AlphaFoldDB" id="A0A9W4X350"/>
<feature type="domain" description="DUF6896" evidence="1">
    <location>
        <begin position="27"/>
        <end position="150"/>
    </location>
</feature>
<dbReference type="Proteomes" id="UP001152749">
    <property type="component" value="Chromosome"/>
</dbReference>
<dbReference type="Pfam" id="PF21837">
    <property type="entry name" value="DUF6896"/>
    <property type="match status" value="1"/>
</dbReference>
<gene>
    <name evidence="2" type="ORF">TRV642_2029</name>
</gene>
<proteinExistence type="predicted"/>
<dbReference type="EMBL" id="OX336425">
    <property type="protein sequence ID" value="CAI2766948.1"/>
    <property type="molecule type" value="Genomic_DNA"/>
</dbReference>